<dbReference type="Gene3D" id="3.90.79.10">
    <property type="entry name" value="Nucleoside Triphosphate Pyrophosphohydrolase"/>
    <property type="match status" value="1"/>
</dbReference>
<gene>
    <name evidence="6" type="ORF">NUU61_001430</name>
</gene>
<dbReference type="RefSeq" id="XP_056515279.1">
    <property type="nucleotide sequence ID" value="XM_056652012.1"/>
</dbReference>
<reference evidence="6" key="2">
    <citation type="journal article" date="2023" name="IMA Fungus">
        <title>Comparative genomic study of the Penicillium genus elucidates a diverse pangenome and 15 lateral gene transfer events.</title>
        <authorList>
            <person name="Petersen C."/>
            <person name="Sorensen T."/>
            <person name="Nielsen M.R."/>
            <person name="Sondergaard T.E."/>
            <person name="Sorensen J.L."/>
            <person name="Fitzpatrick D.A."/>
            <person name="Frisvad J.C."/>
            <person name="Nielsen K.L."/>
        </authorList>
    </citation>
    <scope>NUCLEOTIDE SEQUENCE</scope>
    <source>
        <strain evidence="6">IBT 34128</strain>
    </source>
</reference>
<dbReference type="GO" id="GO:0005777">
    <property type="term" value="C:peroxisome"/>
    <property type="evidence" value="ECO:0007669"/>
    <property type="project" value="TreeGrafter"/>
</dbReference>
<dbReference type="PANTHER" id="PTHR42904:SF1">
    <property type="entry name" value="NUCLEOSIDE DIPHOSPHATE-LINKED MOIETY X MOTIF 17"/>
    <property type="match status" value="1"/>
</dbReference>
<comment type="caution">
    <text evidence="6">The sequence shown here is derived from an EMBL/GenBank/DDBJ whole genome shotgun (WGS) entry which is preliminary data.</text>
</comment>
<keyword evidence="4" id="KW-0460">Magnesium</keyword>
<keyword evidence="2" id="KW-0479">Metal-binding</keyword>
<feature type="domain" description="Nudix hydrolase" evidence="5">
    <location>
        <begin position="31"/>
        <end position="192"/>
    </location>
</feature>
<dbReference type="GO" id="GO:0019677">
    <property type="term" value="P:NAD+ catabolic process"/>
    <property type="evidence" value="ECO:0007669"/>
    <property type="project" value="TreeGrafter"/>
</dbReference>
<evidence type="ECO:0000256" key="2">
    <source>
        <dbReference type="ARBA" id="ARBA00022723"/>
    </source>
</evidence>
<dbReference type="GO" id="GO:0005829">
    <property type="term" value="C:cytosol"/>
    <property type="evidence" value="ECO:0007669"/>
    <property type="project" value="TreeGrafter"/>
</dbReference>
<keyword evidence="7" id="KW-1185">Reference proteome</keyword>
<accession>A0A9W9G522</accession>
<protein>
    <recommendedName>
        <fullName evidence="5">Nudix hydrolase domain-containing protein</fullName>
    </recommendedName>
</protein>
<dbReference type="CDD" id="cd02883">
    <property type="entry name" value="NUDIX_Hydrolase"/>
    <property type="match status" value="1"/>
</dbReference>
<evidence type="ECO:0000313" key="6">
    <source>
        <dbReference type="EMBL" id="KAJ5111800.1"/>
    </source>
</evidence>
<evidence type="ECO:0000256" key="4">
    <source>
        <dbReference type="ARBA" id="ARBA00022842"/>
    </source>
</evidence>
<evidence type="ECO:0000259" key="5">
    <source>
        <dbReference type="PROSITE" id="PS51462"/>
    </source>
</evidence>
<proteinExistence type="predicted"/>
<evidence type="ECO:0000313" key="7">
    <source>
        <dbReference type="Proteomes" id="UP001141434"/>
    </source>
</evidence>
<evidence type="ECO:0000256" key="3">
    <source>
        <dbReference type="ARBA" id="ARBA00022801"/>
    </source>
</evidence>
<dbReference type="PANTHER" id="PTHR42904">
    <property type="entry name" value="NUDIX HYDROLASE, NUDC SUBFAMILY"/>
    <property type="match status" value="1"/>
</dbReference>
<dbReference type="InterPro" id="IPR015797">
    <property type="entry name" value="NUDIX_hydrolase-like_dom_sf"/>
</dbReference>
<dbReference type="SUPFAM" id="SSF55811">
    <property type="entry name" value="Nudix"/>
    <property type="match status" value="1"/>
</dbReference>
<reference evidence="6" key="1">
    <citation type="submission" date="2022-11" db="EMBL/GenBank/DDBJ databases">
        <authorList>
            <person name="Petersen C."/>
        </authorList>
    </citation>
    <scope>NUCLEOTIDE SEQUENCE</scope>
    <source>
        <strain evidence="6">IBT 34128</strain>
    </source>
</reference>
<organism evidence="6 7">
    <name type="scientific">Penicillium alfredii</name>
    <dbReference type="NCBI Taxonomy" id="1506179"/>
    <lineage>
        <taxon>Eukaryota</taxon>
        <taxon>Fungi</taxon>
        <taxon>Dikarya</taxon>
        <taxon>Ascomycota</taxon>
        <taxon>Pezizomycotina</taxon>
        <taxon>Eurotiomycetes</taxon>
        <taxon>Eurotiomycetidae</taxon>
        <taxon>Eurotiales</taxon>
        <taxon>Aspergillaceae</taxon>
        <taxon>Penicillium</taxon>
    </lineage>
</organism>
<evidence type="ECO:0000256" key="1">
    <source>
        <dbReference type="ARBA" id="ARBA00001946"/>
    </source>
</evidence>
<dbReference type="GO" id="GO:0046872">
    <property type="term" value="F:metal ion binding"/>
    <property type="evidence" value="ECO:0007669"/>
    <property type="project" value="UniProtKB-KW"/>
</dbReference>
<dbReference type="GO" id="GO:0006742">
    <property type="term" value="P:NADP+ catabolic process"/>
    <property type="evidence" value="ECO:0007669"/>
    <property type="project" value="TreeGrafter"/>
</dbReference>
<dbReference type="PROSITE" id="PS51462">
    <property type="entry name" value="NUDIX"/>
    <property type="match status" value="1"/>
</dbReference>
<dbReference type="Proteomes" id="UP001141434">
    <property type="component" value="Unassembled WGS sequence"/>
</dbReference>
<dbReference type="Pfam" id="PF00293">
    <property type="entry name" value="NUDIX"/>
    <property type="match status" value="1"/>
</dbReference>
<comment type="cofactor">
    <cofactor evidence="1">
        <name>Mg(2+)</name>
        <dbReference type="ChEBI" id="CHEBI:18420"/>
    </cofactor>
</comment>
<dbReference type="InterPro" id="IPR050241">
    <property type="entry name" value="NAD-cap_RNA_hydrolase_NudC"/>
</dbReference>
<name>A0A9W9G522_9EURO</name>
<keyword evidence="3" id="KW-0378">Hydrolase</keyword>
<dbReference type="InterPro" id="IPR000086">
    <property type="entry name" value="NUDIX_hydrolase_dom"/>
</dbReference>
<dbReference type="OrthoDB" id="276276at2759"/>
<sequence length="221" mass="25293">MGFLAIPFEEVDVPFANLQITLQAKQLYIQSFSASTTIFCRDTCDPSNLYVLLCQRAYWDDTLGKANSWGGTWETPGGSHELDENILATAIRETEEETKLRVSHVSNHVYLNLFNHKNVLMARCTFHADVYEELQPQRTWCDEQQCAVGPKDGVIMLIPGEHMDFCWATEAQVRDSLPYKAENPHKGLVILDNKKEIILDVFERLRSSQIDMIELPDNGRR</sequence>
<dbReference type="GeneID" id="81391180"/>
<dbReference type="AlphaFoldDB" id="A0A9W9G522"/>
<dbReference type="GO" id="GO:0035529">
    <property type="term" value="F:NADH pyrophosphatase activity"/>
    <property type="evidence" value="ECO:0007669"/>
    <property type="project" value="TreeGrafter"/>
</dbReference>
<dbReference type="EMBL" id="JAPMSZ010000002">
    <property type="protein sequence ID" value="KAJ5111800.1"/>
    <property type="molecule type" value="Genomic_DNA"/>
</dbReference>